<dbReference type="Proteomes" id="UP000232453">
    <property type="component" value="Unassembled WGS sequence"/>
</dbReference>
<accession>A0AA44UTX3</accession>
<protein>
    <recommendedName>
        <fullName evidence="3">Winged helix-turn-helix domain-containing protein</fullName>
    </recommendedName>
</protein>
<dbReference type="PANTHER" id="PTHR30528:SF0">
    <property type="entry name" value="CYTOPLASMIC PROTEIN"/>
    <property type="match status" value="1"/>
</dbReference>
<sequence>MRPGRRSGRYRILSVPRGSIPAVRTISADVARRTFLAAQGFTDPRPSGPVTRRHLGRVLDRVKLLQLDSVNIAVRAHYMPLFSRLGAYPTALLDDAAWSPGARRPRLLAETWAHEASLVPVQDMPLLSHEALPRRWWKHYGPLLEKHPALAGDILDVVAESGPLGAGAIEKALAPHGRAGEVRPRPPGATWWERSEVKRVCEYLFATGELSVGTRVHFERHYDLPSRVLPPEVLAQPVPDPADAARELVARSASALGIGTETDLRDYYRLGPERTRTAIAELVDAGALEPVSVRGWDRPAYRDPAARVPRAVTGRALLCPFDPLVWERDRTERIFGFRYRIEIYVPEPKREYGYYVFPFLLDGELVGRVDLKADRAAGVLRVPGAFAEPGASAPRPRIAAELAGELATMAGWIGLDGVAVGERGDLAAELRAEVAAR</sequence>
<dbReference type="InterPro" id="IPR009351">
    <property type="entry name" value="AlkZ-like"/>
</dbReference>
<comment type="caution">
    <text evidence="1">The sequence shown here is derived from an EMBL/GenBank/DDBJ whole genome shotgun (WGS) entry which is preliminary data.</text>
</comment>
<name>A0AA44UTX3_PSEA5</name>
<dbReference type="Pfam" id="PF06224">
    <property type="entry name" value="AlkZ-like"/>
    <property type="match status" value="1"/>
</dbReference>
<evidence type="ECO:0000313" key="2">
    <source>
        <dbReference type="Proteomes" id="UP000232453"/>
    </source>
</evidence>
<evidence type="ECO:0000313" key="1">
    <source>
        <dbReference type="EMBL" id="PKB33155.1"/>
    </source>
</evidence>
<reference evidence="1 2" key="1">
    <citation type="submission" date="2017-11" db="EMBL/GenBank/DDBJ databases">
        <title>Sequencing the genomes of 1000 actinobacteria strains.</title>
        <authorList>
            <person name="Klenk H.-P."/>
        </authorList>
    </citation>
    <scope>NUCLEOTIDE SEQUENCE [LARGE SCALE GENOMIC DNA]</scope>
    <source>
        <strain evidence="1 2">DSM 44104</strain>
    </source>
</reference>
<organism evidence="1 2">
    <name type="scientific">Pseudonocardia alni</name>
    <name type="common">Amycolata alni</name>
    <dbReference type="NCBI Taxonomy" id="33907"/>
    <lineage>
        <taxon>Bacteria</taxon>
        <taxon>Bacillati</taxon>
        <taxon>Actinomycetota</taxon>
        <taxon>Actinomycetes</taxon>
        <taxon>Pseudonocardiales</taxon>
        <taxon>Pseudonocardiaceae</taxon>
        <taxon>Pseudonocardia</taxon>
    </lineage>
</organism>
<proteinExistence type="predicted"/>
<gene>
    <name evidence="1" type="ORF">ATL51_4907</name>
</gene>
<evidence type="ECO:0008006" key="3">
    <source>
        <dbReference type="Google" id="ProtNLM"/>
    </source>
</evidence>
<dbReference type="AlphaFoldDB" id="A0AA44UTX3"/>
<dbReference type="PANTHER" id="PTHR30528">
    <property type="entry name" value="CYTOPLASMIC PROTEIN"/>
    <property type="match status" value="1"/>
</dbReference>
<dbReference type="EMBL" id="PHUJ01000003">
    <property type="protein sequence ID" value="PKB33155.1"/>
    <property type="molecule type" value="Genomic_DNA"/>
</dbReference>